<evidence type="ECO:0000259" key="1">
    <source>
        <dbReference type="Pfam" id="PF01402"/>
    </source>
</evidence>
<name>A0A6G8Q8G4_9ACTN</name>
<sequence length="80" mass="9090">MAETVESRTRESGQRVRVNANFSPDAYKVLTEIAERRGKSISEVLRDAIAFEKWYQDTVDSGGHVLVERNSGRPQEIVRP</sequence>
<dbReference type="InterPro" id="IPR002145">
    <property type="entry name" value="CopG"/>
</dbReference>
<protein>
    <submittedName>
        <fullName evidence="2">Ribbon-helix-helix protein, CopG family</fullName>
    </submittedName>
</protein>
<gene>
    <name evidence="2" type="ORF">GBA63_08835</name>
</gene>
<dbReference type="RefSeq" id="WP_166175366.1">
    <property type="nucleotide sequence ID" value="NZ_CP045119.1"/>
</dbReference>
<dbReference type="GO" id="GO:0006355">
    <property type="term" value="P:regulation of DNA-templated transcription"/>
    <property type="evidence" value="ECO:0007669"/>
    <property type="project" value="InterPro"/>
</dbReference>
<evidence type="ECO:0000313" key="3">
    <source>
        <dbReference type="Proteomes" id="UP000501452"/>
    </source>
</evidence>
<accession>A0A6G8Q8G4</accession>
<feature type="domain" description="Ribbon-helix-helix protein CopG" evidence="1">
    <location>
        <begin position="17"/>
        <end position="52"/>
    </location>
</feature>
<organism evidence="2 3">
    <name type="scientific">Rubrobacter tropicus</name>
    <dbReference type="NCBI Taxonomy" id="2653851"/>
    <lineage>
        <taxon>Bacteria</taxon>
        <taxon>Bacillati</taxon>
        <taxon>Actinomycetota</taxon>
        <taxon>Rubrobacteria</taxon>
        <taxon>Rubrobacterales</taxon>
        <taxon>Rubrobacteraceae</taxon>
        <taxon>Rubrobacter</taxon>
    </lineage>
</organism>
<reference evidence="2 3" key="1">
    <citation type="submission" date="2019-10" db="EMBL/GenBank/DDBJ databases">
        <title>Rubrobacter sp nov SCSIO 52090 isolated from a deep-sea sediment in the South China Sea.</title>
        <authorList>
            <person name="Chen R.W."/>
        </authorList>
    </citation>
    <scope>NUCLEOTIDE SEQUENCE [LARGE SCALE GENOMIC DNA]</scope>
    <source>
        <strain evidence="2 3">SCSIO 52909</strain>
    </source>
</reference>
<dbReference type="KEGG" id="rub:GBA63_08835"/>
<evidence type="ECO:0000313" key="2">
    <source>
        <dbReference type="EMBL" id="QIN82739.1"/>
    </source>
</evidence>
<dbReference type="Pfam" id="PF01402">
    <property type="entry name" value="RHH_1"/>
    <property type="match status" value="1"/>
</dbReference>
<dbReference type="EMBL" id="CP045119">
    <property type="protein sequence ID" value="QIN82739.1"/>
    <property type="molecule type" value="Genomic_DNA"/>
</dbReference>
<dbReference type="Proteomes" id="UP000501452">
    <property type="component" value="Chromosome"/>
</dbReference>
<proteinExistence type="predicted"/>
<keyword evidence="3" id="KW-1185">Reference proteome</keyword>
<dbReference type="AlphaFoldDB" id="A0A6G8Q8G4"/>